<evidence type="ECO:0000256" key="1">
    <source>
        <dbReference type="SAM" id="Phobius"/>
    </source>
</evidence>
<dbReference type="eggNOG" id="ENOG50305WS">
    <property type="taxonomic scope" value="Bacteria"/>
</dbReference>
<dbReference type="AlphaFoldDB" id="I1YGW6"/>
<dbReference type="HOGENOM" id="CLU_1784616_0_0_6"/>
<dbReference type="KEGG" id="mec:Q7C_997"/>
<keyword evidence="1" id="KW-0812">Transmembrane</keyword>
<feature type="transmembrane region" description="Helical" evidence="1">
    <location>
        <begin position="53"/>
        <end position="70"/>
    </location>
</feature>
<dbReference type="RefSeq" id="WP_014703579.1">
    <property type="nucleotide sequence ID" value="NC_017856.1"/>
</dbReference>
<sequence>MSKTADINTVLIRGACLWILMALLLAWCLVGVYNQVEILQAIFPGKPSRILQAHIDFLLMSALIFGFYAARVNLPWHVRWAMVVGAFTNSSLFLMYAVFPTLDPVTEVYSPNGLWFQLSNIYLYSSLLLTSYGFGKGAVLVLKKSVARKESESNCRRCGRELK</sequence>
<dbReference type="PATRIC" id="fig|754477.3.peg.981"/>
<dbReference type="EMBL" id="CP003380">
    <property type="protein sequence ID" value="AFJ02159.1"/>
    <property type="molecule type" value="Genomic_DNA"/>
</dbReference>
<feature type="transmembrane region" description="Helical" evidence="1">
    <location>
        <begin position="122"/>
        <end position="142"/>
    </location>
</feature>
<proteinExistence type="predicted"/>
<keyword evidence="1" id="KW-0472">Membrane</keyword>
<protein>
    <submittedName>
        <fullName evidence="2">Uncharacterized protein</fullName>
    </submittedName>
</protein>
<dbReference type="Proteomes" id="UP000009145">
    <property type="component" value="Chromosome"/>
</dbReference>
<evidence type="ECO:0000313" key="3">
    <source>
        <dbReference type="Proteomes" id="UP000009145"/>
    </source>
</evidence>
<organism evidence="2 3">
    <name type="scientific">Methylophaga frappieri (strain ATCC BAA-2434 / DSM 25690 / JAM7)</name>
    <dbReference type="NCBI Taxonomy" id="754477"/>
    <lineage>
        <taxon>Bacteria</taxon>
        <taxon>Pseudomonadati</taxon>
        <taxon>Pseudomonadota</taxon>
        <taxon>Gammaproteobacteria</taxon>
        <taxon>Thiotrichales</taxon>
        <taxon>Piscirickettsiaceae</taxon>
        <taxon>Methylophaga</taxon>
    </lineage>
</organism>
<keyword evidence="1" id="KW-1133">Transmembrane helix</keyword>
<keyword evidence="3" id="KW-1185">Reference proteome</keyword>
<feature type="transmembrane region" description="Helical" evidence="1">
    <location>
        <begin position="12"/>
        <end position="33"/>
    </location>
</feature>
<evidence type="ECO:0000313" key="2">
    <source>
        <dbReference type="EMBL" id="AFJ02159.1"/>
    </source>
</evidence>
<dbReference type="OrthoDB" id="8536790at2"/>
<gene>
    <name evidence="2" type="ordered locus">Q7C_997</name>
</gene>
<feature type="transmembrane region" description="Helical" evidence="1">
    <location>
        <begin position="82"/>
        <end position="102"/>
    </location>
</feature>
<accession>I1YGW6</accession>
<reference evidence="2 3" key="1">
    <citation type="journal article" date="2012" name="J. Bacteriol.">
        <title>Complete genome sequences of Methylophaga sp. strain JAM1 and Methylophaga sp. strain JAM7.</title>
        <authorList>
            <person name="Villeneuve C."/>
            <person name="Martineau C."/>
            <person name="Mauffrey F."/>
            <person name="Villemur R."/>
        </authorList>
    </citation>
    <scope>NUCLEOTIDE SEQUENCE [LARGE SCALE GENOMIC DNA]</scope>
    <source>
        <strain evidence="2 3">JAM7</strain>
    </source>
</reference>
<name>I1YGW6_METFJ</name>